<comment type="caution">
    <text evidence="1">The sequence shown here is derived from an EMBL/GenBank/DDBJ whole genome shotgun (WGS) entry which is preliminary data.</text>
</comment>
<evidence type="ECO:0000313" key="2">
    <source>
        <dbReference type="Proteomes" id="UP001488838"/>
    </source>
</evidence>
<name>A0AAW0HG93_MYOGA</name>
<accession>A0AAW0HG93</accession>
<dbReference type="Proteomes" id="UP001488838">
    <property type="component" value="Unassembled WGS sequence"/>
</dbReference>
<proteinExistence type="predicted"/>
<dbReference type="AlphaFoldDB" id="A0AAW0HG93"/>
<keyword evidence="2" id="KW-1185">Reference proteome</keyword>
<organism evidence="1 2">
    <name type="scientific">Myodes glareolus</name>
    <name type="common">Bank vole</name>
    <name type="synonym">Clethrionomys glareolus</name>
    <dbReference type="NCBI Taxonomy" id="447135"/>
    <lineage>
        <taxon>Eukaryota</taxon>
        <taxon>Metazoa</taxon>
        <taxon>Chordata</taxon>
        <taxon>Craniata</taxon>
        <taxon>Vertebrata</taxon>
        <taxon>Euteleostomi</taxon>
        <taxon>Mammalia</taxon>
        <taxon>Eutheria</taxon>
        <taxon>Euarchontoglires</taxon>
        <taxon>Glires</taxon>
        <taxon>Rodentia</taxon>
        <taxon>Myomorpha</taxon>
        <taxon>Muroidea</taxon>
        <taxon>Cricetidae</taxon>
        <taxon>Arvicolinae</taxon>
        <taxon>Myodes</taxon>
    </lineage>
</organism>
<dbReference type="EMBL" id="JBBHLL010000489">
    <property type="protein sequence ID" value="KAK7801814.1"/>
    <property type="molecule type" value="Genomic_DNA"/>
</dbReference>
<reference evidence="1 2" key="1">
    <citation type="journal article" date="2023" name="bioRxiv">
        <title>Conserved and derived expression patterns and positive selection on dental genes reveal complex evolutionary context of ever-growing rodent molars.</title>
        <authorList>
            <person name="Calamari Z.T."/>
            <person name="Song A."/>
            <person name="Cohen E."/>
            <person name="Akter M."/>
            <person name="Roy R.D."/>
            <person name="Hallikas O."/>
            <person name="Christensen M.M."/>
            <person name="Li P."/>
            <person name="Marangoni P."/>
            <person name="Jernvall J."/>
            <person name="Klein O.D."/>
        </authorList>
    </citation>
    <scope>NUCLEOTIDE SEQUENCE [LARGE SCALE GENOMIC DNA]</scope>
    <source>
        <strain evidence="1">V071</strain>
    </source>
</reference>
<sequence length="122" mass="13157">MHSSVGTPMPGVEVRIVSENPQKDSPYIIHAEGNERETKCHSKGRGLALALSILPQLDRGAFITQLHSSVSELTWGATDNSNLDAQPHQVLPSQRTDVLAPLALVASAPSLRSISLSQLWLL</sequence>
<protein>
    <submittedName>
        <fullName evidence="1">Uncharacterized protein</fullName>
    </submittedName>
</protein>
<gene>
    <name evidence="1" type="ORF">U0070_027535</name>
</gene>
<evidence type="ECO:0000313" key="1">
    <source>
        <dbReference type="EMBL" id="KAK7801814.1"/>
    </source>
</evidence>